<keyword evidence="1" id="KW-0732">Signal</keyword>
<accession>A0A0B5BBH9</accession>
<gene>
    <name evidence="3" type="ORF">GPICK_12895</name>
</gene>
<proteinExistence type="predicted"/>
<evidence type="ECO:0000313" key="4">
    <source>
        <dbReference type="Proteomes" id="UP000057609"/>
    </source>
</evidence>
<feature type="chain" id="PRO_5002112532" description="Ice-binding protein C-terminal domain-containing protein" evidence="1">
    <location>
        <begin position="22"/>
        <end position="199"/>
    </location>
</feature>
<dbReference type="RefSeq" id="WP_039743863.1">
    <property type="nucleotide sequence ID" value="NZ_CP009788.1"/>
</dbReference>
<dbReference type="AlphaFoldDB" id="A0A0B5BBH9"/>
<feature type="domain" description="Ice-binding protein C-terminal" evidence="2">
    <location>
        <begin position="172"/>
        <end position="194"/>
    </location>
</feature>
<dbReference type="HOGENOM" id="CLU_1439205_0_0_7"/>
<sequence length="199" mass="20285">MKRTLALGMLCLLLACGQAMAATISFNPLNQSIQLGQQASIGVDLTLGAAETLQGFALDIAFNPAILTSTNPNPDDNVFLNLGTFTPAVANYVANFFQDPLDLSLHLAGVGPLGSAADLLTDGTFTIATLTFAGTGVGTSPVNLLGTSEYLLLGNLATTPFAPASASVTVAPVPEPGTVILLGLGLAGFFAYRKKVSIG</sequence>
<reference evidence="3 4" key="1">
    <citation type="journal article" date="2015" name="Genome Announc.">
        <title>Complete Genome of Geobacter pickeringii G13T, a Metal-Reducing Isolate from Sedimentary Kaolin Deposits.</title>
        <authorList>
            <person name="Badalamenti J.P."/>
            <person name="Bond D.R."/>
        </authorList>
    </citation>
    <scope>NUCLEOTIDE SEQUENCE [LARGE SCALE GENOMIC DNA]</scope>
    <source>
        <strain evidence="3 4">G13</strain>
    </source>
</reference>
<dbReference type="InterPro" id="IPR013424">
    <property type="entry name" value="Ice-binding_C"/>
</dbReference>
<evidence type="ECO:0000259" key="2">
    <source>
        <dbReference type="Pfam" id="PF07589"/>
    </source>
</evidence>
<keyword evidence="4" id="KW-1185">Reference proteome</keyword>
<dbReference type="EMBL" id="CP009788">
    <property type="protein sequence ID" value="AJE04133.1"/>
    <property type="molecule type" value="Genomic_DNA"/>
</dbReference>
<organism evidence="3 4">
    <name type="scientific">Geobacter pickeringii</name>
    <dbReference type="NCBI Taxonomy" id="345632"/>
    <lineage>
        <taxon>Bacteria</taxon>
        <taxon>Pseudomonadati</taxon>
        <taxon>Thermodesulfobacteriota</taxon>
        <taxon>Desulfuromonadia</taxon>
        <taxon>Geobacterales</taxon>
        <taxon>Geobacteraceae</taxon>
        <taxon>Geobacter</taxon>
    </lineage>
</organism>
<dbReference type="NCBIfam" id="TIGR02595">
    <property type="entry name" value="PEP_CTERM"/>
    <property type="match status" value="1"/>
</dbReference>
<evidence type="ECO:0000256" key="1">
    <source>
        <dbReference type="SAM" id="SignalP"/>
    </source>
</evidence>
<dbReference type="PROSITE" id="PS51257">
    <property type="entry name" value="PROKAR_LIPOPROTEIN"/>
    <property type="match status" value="1"/>
</dbReference>
<dbReference type="Pfam" id="PF07589">
    <property type="entry name" value="PEP-CTERM"/>
    <property type="match status" value="1"/>
</dbReference>
<name>A0A0B5BBH9_9BACT</name>
<dbReference type="KEGG" id="gpi:GPICK_12895"/>
<dbReference type="Proteomes" id="UP000057609">
    <property type="component" value="Chromosome"/>
</dbReference>
<evidence type="ECO:0000313" key="3">
    <source>
        <dbReference type="EMBL" id="AJE04133.1"/>
    </source>
</evidence>
<protein>
    <recommendedName>
        <fullName evidence="2">Ice-binding protein C-terminal domain-containing protein</fullName>
    </recommendedName>
</protein>
<feature type="signal peptide" evidence="1">
    <location>
        <begin position="1"/>
        <end position="21"/>
    </location>
</feature>